<dbReference type="PANTHER" id="PTHR24421:SF10">
    <property type="entry name" value="NITRATE_NITRITE SENSOR PROTEIN NARQ"/>
    <property type="match status" value="1"/>
</dbReference>
<keyword evidence="3" id="KW-0808">Transferase</keyword>
<dbReference type="Gene3D" id="3.30.565.10">
    <property type="entry name" value="Histidine kinase-like ATPase, C-terminal domain"/>
    <property type="match status" value="1"/>
</dbReference>
<evidence type="ECO:0000256" key="3">
    <source>
        <dbReference type="ARBA" id="ARBA00022679"/>
    </source>
</evidence>
<feature type="transmembrane region" description="Helical" evidence="5">
    <location>
        <begin position="69"/>
        <end position="92"/>
    </location>
</feature>
<reference evidence="6" key="1">
    <citation type="submission" date="2020-05" db="EMBL/GenBank/DDBJ databases">
        <authorList>
            <person name="Chiriac C."/>
            <person name="Salcher M."/>
            <person name="Ghai R."/>
            <person name="Kavagutti S V."/>
        </authorList>
    </citation>
    <scope>NUCLEOTIDE SEQUENCE</scope>
</reference>
<evidence type="ECO:0000256" key="1">
    <source>
        <dbReference type="ARBA" id="ARBA00000085"/>
    </source>
</evidence>
<comment type="catalytic activity">
    <reaction evidence="1">
        <text>ATP + protein L-histidine = ADP + protein N-phospho-L-histidine.</text>
        <dbReference type="EC" id="2.7.13.3"/>
    </reaction>
</comment>
<dbReference type="CDD" id="cd16917">
    <property type="entry name" value="HATPase_UhpB-NarQ-NarX-like"/>
    <property type="match status" value="1"/>
</dbReference>
<evidence type="ECO:0000256" key="4">
    <source>
        <dbReference type="ARBA" id="ARBA00022777"/>
    </source>
</evidence>
<dbReference type="GO" id="GO:0000160">
    <property type="term" value="P:phosphorelay signal transduction system"/>
    <property type="evidence" value="ECO:0007669"/>
    <property type="project" value="UniProtKB-KW"/>
</dbReference>
<keyword evidence="5" id="KW-1133">Transmembrane helix</keyword>
<evidence type="ECO:0000256" key="2">
    <source>
        <dbReference type="ARBA" id="ARBA00012438"/>
    </source>
</evidence>
<accession>A0A6J7KY87</accession>
<dbReference type="EC" id="2.7.13.3" evidence="2"/>
<evidence type="ECO:0000313" key="6">
    <source>
        <dbReference type="EMBL" id="CAB4961448.1"/>
    </source>
</evidence>
<keyword evidence="5" id="KW-0472">Membrane</keyword>
<evidence type="ECO:0000256" key="5">
    <source>
        <dbReference type="SAM" id="Phobius"/>
    </source>
</evidence>
<sequence>MFRWIHENFWLPTIYLASSLFLFLGGVDLVLIGPKSLVASSIYAAAVLFARRLPALSVLLVLIGEAAAILLGLTPSASSFAIAISVLLIAAFANRQTRFWALGSSIFGASVVIWFLTFGPFASFQSLGILVNENQRLIALSVSVVLTAGWLALSWLLGRLAFVRMEHVGSPLDQALTMLSQARINLELARQNERLEIAKDLSELLIQRVGAVLSLTEGGSYAVKQNPEVASRVLSRASDAAKAAQLELRRLFELLHTGAVAGGVTPRLADLEALVIAYRELGYNAELRTEGEPFQLDEGAEMCLYKIAFESLENVRKHAIRGTNVTIEFTWVGEGLQLMVKDNGIEASNRSRVSLGELVDGYGLEEDFDSLVQQIDGATLNAMRERAALYEGNVEATKAPGVGFTVAAMFPNLKTVVESK</sequence>
<feature type="transmembrane region" description="Helical" evidence="5">
    <location>
        <begin position="137"/>
        <end position="157"/>
    </location>
</feature>
<dbReference type="InterPro" id="IPR036890">
    <property type="entry name" value="HATPase_C_sf"/>
</dbReference>
<keyword evidence="5" id="KW-0812">Transmembrane</keyword>
<dbReference type="SUPFAM" id="SSF55874">
    <property type="entry name" value="ATPase domain of HSP90 chaperone/DNA topoisomerase II/histidine kinase"/>
    <property type="match status" value="1"/>
</dbReference>
<dbReference type="PANTHER" id="PTHR24421">
    <property type="entry name" value="NITRATE/NITRITE SENSOR PROTEIN NARX-RELATED"/>
    <property type="match status" value="1"/>
</dbReference>
<dbReference type="GO" id="GO:0004673">
    <property type="term" value="F:protein histidine kinase activity"/>
    <property type="evidence" value="ECO:0007669"/>
    <property type="project" value="UniProtKB-EC"/>
</dbReference>
<keyword evidence="4" id="KW-0418">Kinase</keyword>
<dbReference type="AlphaFoldDB" id="A0A6J7KY87"/>
<dbReference type="InterPro" id="IPR050482">
    <property type="entry name" value="Sensor_HK_TwoCompSys"/>
</dbReference>
<dbReference type="EMBL" id="CAFBNO010000074">
    <property type="protein sequence ID" value="CAB4961448.1"/>
    <property type="molecule type" value="Genomic_DNA"/>
</dbReference>
<dbReference type="Gene3D" id="1.20.5.1930">
    <property type="match status" value="1"/>
</dbReference>
<proteinExistence type="predicted"/>
<organism evidence="6">
    <name type="scientific">freshwater metagenome</name>
    <dbReference type="NCBI Taxonomy" id="449393"/>
    <lineage>
        <taxon>unclassified sequences</taxon>
        <taxon>metagenomes</taxon>
        <taxon>ecological metagenomes</taxon>
    </lineage>
</organism>
<feature type="transmembrane region" description="Helical" evidence="5">
    <location>
        <begin position="12"/>
        <end position="31"/>
    </location>
</feature>
<protein>
    <recommendedName>
        <fullName evidence="2">histidine kinase</fullName>
        <ecNumber evidence="2">2.7.13.3</ecNumber>
    </recommendedName>
</protein>
<name>A0A6J7KY87_9ZZZZ</name>
<gene>
    <name evidence="6" type="ORF">UFOPK3837_01083</name>
</gene>
<feature type="transmembrane region" description="Helical" evidence="5">
    <location>
        <begin position="99"/>
        <end position="117"/>
    </location>
</feature>